<dbReference type="AlphaFoldDB" id="A0A1F8DSF6"/>
<accession>A0A1F8DSF6</accession>
<name>A0A1F8DSF6_9BACT</name>
<evidence type="ECO:0000313" key="2">
    <source>
        <dbReference type="Proteomes" id="UP000177029"/>
    </source>
</evidence>
<comment type="caution">
    <text evidence="1">The sequence shown here is derived from an EMBL/GenBank/DDBJ whole genome shotgun (WGS) entry which is preliminary data.</text>
</comment>
<protein>
    <recommendedName>
        <fullName evidence="3">Nucleotidyl transferase AbiEii/AbiGii toxin family protein</fullName>
    </recommendedName>
</protein>
<evidence type="ECO:0008006" key="3">
    <source>
        <dbReference type="Google" id="ProtNLM"/>
    </source>
</evidence>
<organism evidence="1 2">
    <name type="scientific">Candidatus Wolfebacteria bacterium RIFCSPHIGHO2_01_FULL_48_22</name>
    <dbReference type="NCBI Taxonomy" id="1802555"/>
    <lineage>
        <taxon>Bacteria</taxon>
        <taxon>Candidatus Wolfeibacteriota</taxon>
    </lineage>
</organism>
<evidence type="ECO:0000313" key="1">
    <source>
        <dbReference type="EMBL" id="OGM90748.1"/>
    </source>
</evidence>
<proteinExistence type="predicted"/>
<dbReference type="InterPro" id="IPR014942">
    <property type="entry name" value="AbiEii"/>
</dbReference>
<reference evidence="1 2" key="1">
    <citation type="journal article" date="2016" name="Nat. Commun.">
        <title>Thousands of microbial genomes shed light on interconnected biogeochemical processes in an aquifer system.</title>
        <authorList>
            <person name="Anantharaman K."/>
            <person name="Brown C.T."/>
            <person name="Hug L.A."/>
            <person name="Sharon I."/>
            <person name="Castelle C.J."/>
            <person name="Probst A.J."/>
            <person name="Thomas B.C."/>
            <person name="Singh A."/>
            <person name="Wilkins M.J."/>
            <person name="Karaoz U."/>
            <person name="Brodie E.L."/>
            <person name="Williams K.H."/>
            <person name="Hubbard S.S."/>
            <person name="Banfield J.F."/>
        </authorList>
    </citation>
    <scope>NUCLEOTIDE SEQUENCE [LARGE SCALE GENOMIC DNA]</scope>
</reference>
<dbReference type="STRING" id="1802555.A2755_03060"/>
<gene>
    <name evidence="1" type="ORF">A2755_03060</name>
</gene>
<dbReference type="Pfam" id="PF08843">
    <property type="entry name" value="AbiEii"/>
    <property type="match status" value="2"/>
</dbReference>
<dbReference type="Proteomes" id="UP000177029">
    <property type="component" value="Unassembled WGS sequence"/>
</dbReference>
<dbReference type="EMBL" id="MGIP01000017">
    <property type="protein sequence ID" value="OGM90748.1"/>
    <property type="molecule type" value="Genomic_DNA"/>
</dbReference>
<sequence length="222" mass="25541">MKPCTPRLHLDALPSATRRALDAFKTMRFLGKQGWYLAGGTALALHAGHRQSVDLDFFCERGFRGALLERRLFGTGKWITRSRDDGTLYGEFAGAKVSFIAYPFFMPSKERVRYGTVLILTPPDIAAMKIIAISQRGRKRDFIDLYWYCTHEAPLDETIKKALAHYPGKEHNVSHFLKSLVYFDDADPDPMPRLFFKADWKTIKAFFRHEVPQIAKELLRLK</sequence>